<gene>
    <name evidence="1" type="ORF">LCOR_10135.1</name>
</gene>
<dbReference type="EMBL" id="CBTN010000068">
    <property type="protein sequence ID" value="CDH59312.1"/>
    <property type="molecule type" value="Genomic_DNA"/>
</dbReference>
<dbReference type="Gene3D" id="3.80.10.10">
    <property type="entry name" value="Ribonuclease Inhibitor"/>
    <property type="match status" value="1"/>
</dbReference>
<evidence type="ECO:0000313" key="2">
    <source>
        <dbReference type="Proteomes" id="UP000027586"/>
    </source>
</evidence>
<accession>A0A068SBU0</accession>
<protein>
    <submittedName>
        <fullName evidence="1">Uncharacterized protein</fullName>
    </submittedName>
</protein>
<reference evidence="1" key="1">
    <citation type="submission" date="2013-08" db="EMBL/GenBank/DDBJ databases">
        <title>Gene expansion shapes genome architecture in the human pathogen Lichtheimia corymbifera: an evolutionary genomics analysis in the ancient terrestrial Mucorales (Mucoromycotina).</title>
        <authorList>
            <person name="Schwartze V.U."/>
            <person name="Winter S."/>
            <person name="Shelest E."/>
            <person name="Marcet-Houben M."/>
            <person name="Horn F."/>
            <person name="Wehner S."/>
            <person name="Hoffmann K."/>
            <person name="Riege K."/>
            <person name="Sammeth M."/>
            <person name="Nowrousian M."/>
            <person name="Valiante V."/>
            <person name="Linde J."/>
            <person name="Jacobsen I.D."/>
            <person name="Marz M."/>
            <person name="Brakhage A.A."/>
            <person name="Gabaldon T."/>
            <person name="Bocker S."/>
            <person name="Voigt K."/>
        </authorList>
    </citation>
    <scope>NUCLEOTIDE SEQUENCE [LARGE SCALE GENOMIC DNA]</scope>
    <source>
        <strain evidence="1">FSU 9682</strain>
    </source>
</reference>
<evidence type="ECO:0000313" key="1">
    <source>
        <dbReference type="EMBL" id="CDH59312.1"/>
    </source>
</evidence>
<dbReference type="Proteomes" id="UP000027586">
    <property type="component" value="Unassembled WGS sequence"/>
</dbReference>
<keyword evidence="2" id="KW-1185">Reference proteome</keyword>
<dbReference type="SUPFAM" id="SSF52047">
    <property type="entry name" value="RNI-like"/>
    <property type="match status" value="2"/>
</dbReference>
<dbReference type="Gene3D" id="1.25.40.10">
    <property type="entry name" value="Tetratricopeptide repeat domain"/>
    <property type="match status" value="1"/>
</dbReference>
<comment type="caution">
    <text evidence="1">The sequence shown here is derived from an EMBL/GenBank/DDBJ whole genome shotgun (WGS) entry which is preliminary data.</text>
</comment>
<organism evidence="1 2">
    <name type="scientific">Lichtheimia corymbifera JMRC:FSU:9682</name>
    <dbReference type="NCBI Taxonomy" id="1263082"/>
    <lineage>
        <taxon>Eukaryota</taxon>
        <taxon>Fungi</taxon>
        <taxon>Fungi incertae sedis</taxon>
        <taxon>Mucoromycota</taxon>
        <taxon>Mucoromycotina</taxon>
        <taxon>Mucoromycetes</taxon>
        <taxon>Mucorales</taxon>
        <taxon>Lichtheimiaceae</taxon>
        <taxon>Lichtheimia</taxon>
    </lineage>
</organism>
<proteinExistence type="predicted"/>
<dbReference type="SUPFAM" id="SSF48452">
    <property type="entry name" value="TPR-like"/>
    <property type="match status" value="1"/>
</dbReference>
<dbReference type="InterPro" id="IPR032675">
    <property type="entry name" value="LRR_dom_sf"/>
</dbReference>
<sequence>MQPVISLSLSPFSFSSMTISIDSIAVDNLRIAASQGEHNRVITDSKAISKQLLDLHLQTLDIEARSHVACAKFTQALVIAMKMQQMDPASARGYLCEGFIHMEQGRYVAAIPVYDTALERVDKHDPLYDTIQTAKAKAMQQRQKRRDIICDLPIEISDRIIQQLFTGGKFNQQREYVMVSSAWWHRIVSSNQLEYTLLNNLPTDETSNMVVASFNHTRSLTVLYCKTTLAQLFQSYHFTCLTILRLNSMYSIYTLYGLEESISALESIGTQLTKLKLSCEGYRVHPLQHLLATCPNLVSLTCEATIDISFTKDVYPNLRELELYGVLGPVDSEDMMMIREHLPSLETLDMAIEGSSRSLTMDDTWLPCIRHLKYDHRSTMNQGIYKDLNQYAQQGLASLSVADVIFPFPLNDIARIIVHHHATLQFLEFMFMLRSTDTSTIMDATHNDRHIKFTQLKTFQVFTILTSSDLDDNLHPFCDFISWVIERAPYLRTVALKDNTMNRSTLKALAKCTSLRHVELQVDNYQGPQDYDILVAEFLRDHVNHTSDKDGSRLESLTIQLNEAHPMLINAIRGLKCLTSFHLITHNLESESFKQLFTSLRQRCQDLDTLFINNTGAIRNPILYQVNSLPNLRTLTMAGDLRNAYAGILSLQRCRHLERIFHFQPIHPEVQRVLLESNPHLKIISI</sequence>
<dbReference type="VEuPathDB" id="FungiDB:LCOR_10135.1"/>
<dbReference type="InterPro" id="IPR011990">
    <property type="entry name" value="TPR-like_helical_dom_sf"/>
</dbReference>
<dbReference type="AlphaFoldDB" id="A0A068SBU0"/>
<name>A0A068SBU0_9FUNG</name>